<dbReference type="AlphaFoldDB" id="A0A1B9HY50"/>
<reference evidence="3" key="4">
    <citation type="submission" date="2024-02" db="EMBL/GenBank/DDBJ databases">
        <title>Comparative genomics of Cryptococcus and Kwoniella reveals pathogenesis evolution and contrasting modes of karyotype evolution via chromosome fusion or intercentromeric recombination.</title>
        <authorList>
            <person name="Coelho M.A."/>
            <person name="David-Palma M."/>
            <person name="Shea T."/>
            <person name="Bowers K."/>
            <person name="McGinley-Smith S."/>
            <person name="Mohammad A.W."/>
            <person name="Gnirke A."/>
            <person name="Yurkov A.M."/>
            <person name="Nowrousian M."/>
            <person name="Sun S."/>
            <person name="Cuomo C.A."/>
            <person name="Heitman J."/>
        </authorList>
    </citation>
    <scope>NUCLEOTIDE SEQUENCE</scope>
    <source>
        <strain evidence="3">CBS 10737</strain>
    </source>
</reference>
<reference evidence="3" key="2">
    <citation type="submission" date="2013-07" db="EMBL/GenBank/DDBJ databases">
        <authorList>
            <consortium name="The Broad Institute Genome Sequencing Platform"/>
            <person name="Cuomo C."/>
            <person name="Litvintseva A."/>
            <person name="Chen Y."/>
            <person name="Heitman J."/>
            <person name="Sun S."/>
            <person name="Springer D."/>
            <person name="Dromer F."/>
            <person name="Young S.K."/>
            <person name="Zeng Q."/>
            <person name="Gargeya S."/>
            <person name="Fitzgerald M."/>
            <person name="Abouelleil A."/>
            <person name="Alvarado L."/>
            <person name="Berlin A.M."/>
            <person name="Chapman S.B."/>
            <person name="Dewar J."/>
            <person name="Goldberg J."/>
            <person name="Griggs A."/>
            <person name="Gujja S."/>
            <person name="Hansen M."/>
            <person name="Howarth C."/>
            <person name="Imamovic A."/>
            <person name="Larimer J."/>
            <person name="McCowan C."/>
            <person name="Murphy C."/>
            <person name="Pearson M."/>
            <person name="Priest M."/>
            <person name="Roberts A."/>
            <person name="Saif S."/>
            <person name="Shea T."/>
            <person name="Sykes S."/>
            <person name="Wortman J."/>
            <person name="Nusbaum C."/>
            <person name="Birren B."/>
        </authorList>
    </citation>
    <scope>NUCLEOTIDE SEQUENCE</scope>
    <source>
        <strain evidence="3">CBS 10737</strain>
    </source>
</reference>
<dbReference type="EMBL" id="KI894014">
    <property type="protein sequence ID" value="OCF48213.1"/>
    <property type="molecule type" value="Genomic_DNA"/>
</dbReference>
<dbReference type="GeneID" id="30174450"/>
<name>A0A1B9HY50_9TREE</name>
<protein>
    <submittedName>
        <fullName evidence="2">Uncharacterized protein</fullName>
    </submittedName>
</protein>
<feature type="region of interest" description="Disordered" evidence="1">
    <location>
        <begin position="41"/>
        <end position="77"/>
    </location>
</feature>
<dbReference type="Proteomes" id="UP000094020">
    <property type="component" value="Chromosome 11"/>
</dbReference>
<reference evidence="2" key="1">
    <citation type="submission" date="2013-07" db="EMBL/GenBank/DDBJ databases">
        <title>The Genome Sequence of Cryptococcus pinus CBS10737.</title>
        <authorList>
            <consortium name="The Broad Institute Genome Sequencing Platform"/>
            <person name="Cuomo C."/>
            <person name="Litvintseva A."/>
            <person name="Chen Y."/>
            <person name="Heitman J."/>
            <person name="Sun S."/>
            <person name="Springer D."/>
            <person name="Dromer F."/>
            <person name="Young S.K."/>
            <person name="Zeng Q."/>
            <person name="Gargeya S."/>
            <person name="Fitzgerald M."/>
            <person name="Abouelleil A."/>
            <person name="Alvarado L."/>
            <person name="Berlin A.M."/>
            <person name="Chapman S.B."/>
            <person name="Dewar J."/>
            <person name="Goldberg J."/>
            <person name="Griggs A."/>
            <person name="Gujja S."/>
            <person name="Hansen M."/>
            <person name="Howarth C."/>
            <person name="Imamovic A."/>
            <person name="Larimer J."/>
            <person name="McCowan C."/>
            <person name="Murphy C."/>
            <person name="Pearson M."/>
            <person name="Priest M."/>
            <person name="Roberts A."/>
            <person name="Saif S."/>
            <person name="Shea T."/>
            <person name="Sykes S."/>
            <person name="Wortman J."/>
            <person name="Nusbaum C."/>
            <person name="Birren B."/>
        </authorList>
    </citation>
    <scope>NUCLEOTIDE SEQUENCE [LARGE SCALE GENOMIC DNA]</scope>
    <source>
        <strain evidence="2">CBS 10737</strain>
    </source>
</reference>
<evidence type="ECO:0000313" key="2">
    <source>
        <dbReference type="EMBL" id="OCF48213.1"/>
    </source>
</evidence>
<dbReference type="KEGG" id="kpin:30174450"/>
<organism evidence="2">
    <name type="scientific">Kwoniella pini CBS 10737</name>
    <dbReference type="NCBI Taxonomy" id="1296096"/>
    <lineage>
        <taxon>Eukaryota</taxon>
        <taxon>Fungi</taxon>
        <taxon>Dikarya</taxon>
        <taxon>Basidiomycota</taxon>
        <taxon>Agaricomycotina</taxon>
        <taxon>Tremellomycetes</taxon>
        <taxon>Tremellales</taxon>
        <taxon>Cryptococcaceae</taxon>
        <taxon>Kwoniella</taxon>
    </lineage>
</organism>
<evidence type="ECO:0000313" key="4">
    <source>
        <dbReference type="Proteomes" id="UP000094020"/>
    </source>
</evidence>
<evidence type="ECO:0000256" key="1">
    <source>
        <dbReference type="SAM" id="MobiDB-lite"/>
    </source>
</evidence>
<gene>
    <name evidence="2" type="ORF">I206_06081</name>
    <name evidence="3" type="ORF">I206_107747</name>
</gene>
<dbReference type="EMBL" id="CP144529">
    <property type="protein sequence ID" value="WWC73775.1"/>
    <property type="molecule type" value="Genomic_DNA"/>
</dbReference>
<proteinExistence type="predicted"/>
<dbReference type="RefSeq" id="XP_019009432.1">
    <property type="nucleotide sequence ID" value="XM_019157792.1"/>
</dbReference>
<sequence length="360" mass="41284">MNTHSQSSTSHFQTSNFEISKAGCKSLDTIRNYLWDANNSKTSTQKSTQGFYKQQTDQHGEEYEGLNEDLNSETNNEVREASRRVDRKLYDCLTLLKSGHNPYASTDNDLISADTKINNSDDSTLDFDAVLDRIEEKAPELNRDTGLVTYVLHRARMRDASDPPCELERGFPCTRFFTIFPLSEIERKCLALTVDKLKEEKFKTKVINSSGKIKFMETMMDGQLPSFRCITRDPFSDQSSKCTAPAQKDIANIVNGLLSRPKERRTVYEVYEILENIKSEIPESMGSEFIKPSKGTYSWEVREENRKRMQLARLGENVNGINRKMLENLSYRPERISGTTDMDVNWHDWATYDPTPASNV</sequence>
<feature type="compositionally biased region" description="Polar residues" evidence="1">
    <location>
        <begin position="41"/>
        <end position="55"/>
    </location>
</feature>
<keyword evidence="4" id="KW-1185">Reference proteome</keyword>
<accession>A0A1B9HY50</accession>
<evidence type="ECO:0000313" key="3">
    <source>
        <dbReference type="EMBL" id="WWC73775.1"/>
    </source>
</evidence>
<reference evidence="2" key="3">
    <citation type="submission" date="2016-07" db="EMBL/GenBank/DDBJ databases">
        <title>Evolution of pathogenesis and genome organization in the Tremellales.</title>
        <authorList>
            <person name="Cuomo C."/>
            <person name="Litvintseva A."/>
            <person name="Heitman J."/>
            <person name="Chen Y."/>
            <person name="Sun S."/>
            <person name="Springer D."/>
            <person name="Dromer F."/>
            <person name="Young S."/>
            <person name="Zeng Q."/>
            <person name="Chapman S."/>
            <person name="Gujja S."/>
            <person name="Saif S."/>
            <person name="Birren B."/>
        </authorList>
    </citation>
    <scope>NUCLEOTIDE SEQUENCE</scope>
    <source>
        <strain evidence="2">CBS 10737</strain>
    </source>
</reference>